<dbReference type="EMBL" id="PFBC01000027">
    <property type="protein sequence ID" value="PIR87990.1"/>
    <property type="molecule type" value="Genomic_DNA"/>
</dbReference>
<organism evidence="2 3">
    <name type="scientific">Candidatus Harrisonbacteria bacterium CG10_big_fil_rev_8_21_14_0_10_45_28</name>
    <dbReference type="NCBI Taxonomy" id="1974586"/>
    <lineage>
        <taxon>Bacteria</taxon>
        <taxon>Candidatus Harrisoniibacteriota</taxon>
    </lineage>
</organism>
<gene>
    <name evidence="2" type="ORF">COU10_01630</name>
</gene>
<dbReference type="InterPro" id="IPR005074">
    <property type="entry name" value="Peptidase_C39"/>
</dbReference>
<dbReference type="Proteomes" id="UP000230903">
    <property type="component" value="Unassembled WGS sequence"/>
</dbReference>
<protein>
    <recommendedName>
        <fullName evidence="1">Peptidase C39 domain-containing protein</fullName>
    </recommendedName>
</protein>
<dbReference type="GO" id="GO:0008233">
    <property type="term" value="F:peptidase activity"/>
    <property type="evidence" value="ECO:0007669"/>
    <property type="project" value="InterPro"/>
</dbReference>
<evidence type="ECO:0000313" key="2">
    <source>
        <dbReference type="EMBL" id="PIR87990.1"/>
    </source>
</evidence>
<dbReference type="GO" id="GO:0005524">
    <property type="term" value="F:ATP binding"/>
    <property type="evidence" value="ECO:0007669"/>
    <property type="project" value="InterPro"/>
</dbReference>
<proteinExistence type="predicted"/>
<dbReference type="PROSITE" id="PS50990">
    <property type="entry name" value="PEPTIDASE_C39"/>
    <property type="match status" value="1"/>
</dbReference>
<name>A0A2H0UNL6_9BACT</name>
<evidence type="ECO:0000313" key="3">
    <source>
        <dbReference type="Proteomes" id="UP000230903"/>
    </source>
</evidence>
<dbReference type="AlphaFoldDB" id="A0A2H0UNL6"/>
<sequence length="203" mass="22858">MKSEQPKKKMEEPSPNRAFFQFDVPLVRQRMTVEDGFATPEEALEFGNKACGAACIKMVLDSFGIESANVKSLMEQGIKKRIFKDSVGWIHKGMVKTLKEHGLDAERTNIFNEPERIIKALKENYLIIASVSLTFNPDKRGGHLVVIYGVQTKGDKDLEKIFFRDPSGWGQAHAEIDADSFLQSWSGNVILARKAEPGKDREE</sequence>
<dbReference type="GO" id="GO:0016020">
    <property type="term" value="C:membrane"/>
    <property type="evidence" value="ECO:0007669"/>
    <property type="project" value="InterPro"/>
</dbReference>
<evidence type="ECO:0000259" key="1">
    <source>
        <dbReference type="PROSITE" id="PS50990"/>
    </source>
</evidence>
<dbReference type="GO" id="GO:0006508">
    <property type="term" value="P:proteolysis"/>
    <property type="evidence" value="ECO:0007669"/>
    <property type="project" value="InterPro"/>
</dbReference>
<feature type="domain" description="Peptidase C39" evidence="1">
    <location>
        <begin position="45"/>
        <end position="192"/>
    </location>
</feature>
<dbReference type="Pfam" id="PF03412">
    <property type="entry name" value="Peptidase_C39"/>
    <property type="match status" value="1"/>
</dbReference>
<reference evidence="3" key="1">
    <citation type="submission" date="2017-09" db="EMBL/GenBank/DDBJ databases">
        <title>Depth-based differentiation of microbial function through sediment-hosted aquifers and enrichment of novel symbionts in the deep terrestrial subsurface.</title>
        <authorList>
            <person name="Probst A.J."/>
            <person name="Ladd B."/>
            <person name="Jarett J.K."/>
            <person name="Geller-Mcgrath D.E."/>
            <person name="Sieber C.M.K."/>
            <person name="Emerson J.B."/>
            <person name="Anantharaman K."/>
            <person name="Thomas B.C."/>
            <person name="Malmstrom R."/>
            <person name="Stieglmeier M."/>
            <person name="Klingl A."/>
            <person name="Woyke T."/>
            <person name="Ryan C.M."/>
            <person name="Banfield J.F."/>
        </authorList>
    </citation>
    <scope>NUCLEOTIDE SEQUENCE [LARGE SCALE GENOMIC DNA]</scope>
</reference>
<accession>A0A2H0UNL6</accession>
<dbReference type="Gene3D" id="3.90.70.10">
    <property type="entry name" value="Cysteine proteinases"/>
    <property type="match status" value="1"/>
</dbReference>
<comment type="caution">
    <text evidence="2">The sequence shown here is derived from an EMBL/GenBank/DDBJ whole genome shotgun (WGS) entry which is preliminary data.</text>
</comment>